<dbReference type="RefSeq" id="WP_150337781.1">
    <property type="nucleotide sequence ID" value="NZ_JAERIX010000027.1"/>
</dbReference>
<evidence type="ECO:0000313" key="2">
    <source>
        <dbReference type="EMBL" id="KAA8707766.1"/>
    </source>
</evidence>
<proteinExistence type="predicted"/>
<name>A0A5M9QIT1_9HELI</name>
<dbReference type="EMBL" id="VXKE01000021">
    <property type="protein sequence ID" value="KAA8707766.1"/>
    <property type="molecule type" value="Genomic_DNA"/>
</dbReference>
<evidence type="ECO:0000256" key="1">
    <source>
        <dbReference type="SAM" id="MobiDB-lite"/>
    </source>
</evidence>
<reference evidence="2 3" key="1">
    <citation type="submission" date="2019-09" db="EMBL/GenBank/DDBJ databases">
        <title>Draft genome sequence of various Type strains from the CCUG.</title>
        <authorList>
            <person name="Pineiro-Iglesias B."/>
            <person name="Tunovic T."/>
            <person name="Unosson C."/>
            <person name="Inganas E."/>
            <person name="Ohlen M."/>
            <person name="Cardew S."/>
            <person name="Jensie-Markopoulos S."/>
            <person name="Salva-Serra F."/>
            <person name="Jaen-Luchoro D."/>
            <person name="Karlsson R."/>
            <person name="Svensson-Stadler L."/>
            <person name="Chun J."/>
            <person name="Moore E."/>
        </authorList>
    </citation>
    <scope>NUCLEOTIDE SEQUENCE [LARGE SCALE GENOMIC DNA]</scope>
    <source>
        <strain evidence="2 3">CCUG 32756T</strain>
    </source>
</reference>
<protein>
    <submittedName>
        <fullName evidence="2">Uncharacterized protein</fullName>
    </submittedName>
</protein>
<dbReference type="Proteomes" id="UP000323707">
    <property type="component" value="Unassembled WGS sequence"/>
</dbReference>
<evidence type="ECO:0000313" key="3">
    <source>
        <dbReference type="Proteomes" id="UP000323707"/>
    </source>
</evidence>
<accession>A0A5M9QIT1</accession>
<dbReference type="AlphaFoldDB" id="A0A5M9QIT1"/>
<gene>
    <name evidence="2" type="ORF">F4V45_07820</name>
</gene>
<comment type="caution">
    <text evidence="2">The sequence shown here is derived from an EMBL/GenBank/DDBJ whole genome shotgun (WGS) entry which is preliminary data.</text>
</comment>
<feature type="region of interest" description="Disordered" evidence="1">
    <location>
        <begin position="82"/>
        <end position="144"/>
    </location>
</feature>
<organism evidence="2 3">
    <name type="scientific">Helicobacter canis</name>
    <dbReference type="NCBI Taxonomy" id="29419"/>
    <lineage>
        <taxon>Bacteria</taxon>
        <taxon>Pseudomonadati</taxon>
        <taxon>Campylobacterota</taxon>
        <taxon>Epsilonproteobacteria</taxon>
        <taxon>Campylobacterales</taxon>
        <taxon>Helicobacteraceae</taxon>
        <taxon>Helicobacter</taxon>
    </lineage>
</organism>
<sequence>MTLSTHYTKDALESIFATAQKAEFMGIISAYREHKIINGKTQPLSEQENYYRHKFLGLMLNERDIDCASFCALSRKQDLSSTSAQGQKVDSRAGVDSRVDSGAGQKVDSGVDSGAGSKVDSRGENQAGSAEVDSSPSPSSSPRTGSKYEWYFYLVWSENASDGIEIGKLGRACGNAYYLSSGGVMHGFAPHKRGIRLKPYIGKGRISPQRVINMFHRWFLETDGTELSGIHFYQTMQNSSLRRQARGSLARSYNISHLYYALPRFDKQNPRLDAEAYLRSDSMITESIENKTLSPFMLEYIFEERGLMFVDKSSSQFLS</sequence>
<feature type="compositionally biased region" description="Basic and acidic residues" evidence="1">
    <location>
        <begin position="89"/>
        <end position="99"/>
    </location>
</feature>